<evidence type="ECO:0000256" key="1">
    <source>
        <dbReference type="ARBA" id="ARBA00023002"/>
    </source>
</evidence>
<reference evidence="3" key="1">
    <citation type="journal article" date="2020" name="Stud. Mycol.">
        <title>101 Dothideomycetes genomes: a test case for predicting lifestyles and emergence of pathogens.</title>
        <authorList>
            <person name="Haridas S."/>
            <person name="Albert R."/>
            <person name="Binder M."/>
            <person name="Bloem J."/>
            <person name="Labutti K."/>
            <person name="Salamov A."/>
            <person name="Andreopoulos B."/>
            <person name="Baker S."/>
            <person name="Barry K."/>
            <person name="Bills G."/>
            <person name="Bluhm B."/>
            <person name="Cannon C."/>
            <person name="Castanera R."/>
            <person name="Culley D."/>
            <person name="Daum C."/>
            <person name="Ezra D."/>
            <person name="Gonzalez J."/>
            <person name="Henrissat B."/>
            <person name="Kuo A."/>
            <person name="Liang C."/>
            <person name="Lipzen A."/>
            <person name="Lutzoni F."/>
            <person name="Magnuson J."/>
            <person name="Mondo S."/>
            <person name="Nolan M."/>
            <person name="Ohm R."/>
            <person name="Pangilinan J."/>
            <person name="Park H.-J."/>
            <person name="Ramirez L."/>
            <person name="Alfaro M."/>
            <person name="Sun H."/>
            <person name="Tritt A."/>
            <person name="Yoshinaga Y."/>
            <person name="Zwiers L.-H."/>
            <person name="Turgeon B."/>
            <person name="Goodwin S."/>
            <person name="Spatafora J."/>
            <person name="Crous P."/>
            <person name="Grigoriev I."/>
        </authorList>
    </citation>
    <scope>NUCLEOTIDE SEQUENCE</scope>
    <source>
        <strain evidence="3">CBS 119925</strain>
    </source>
</reference>
<name>A0A6A6VG96_9PLEO</name>
<accession>A0A6A6VG96</accession>
<dbReference type="OrthoDB" id="191139at2759"/>
<dbReference type="AlphaFoldDB" id="A0A6A6VG96"/>
<evidence type="ECO:0000313" key="4">
    <source>
        <dbReference type="Proteomes" id="UP000799440"/>
    </source>
</evidence>
<evidence type="ECO:0000256" key="2">
    <source>
        <dbReference type="RuleBase" id="RU000363"/>
    </source>
</evidence>
<evidence type="ECO:0000313" key="3">
    <source>
        <dbReference type="EMBL" id="KAF2748600.1"/>
    </source>
</evidence>
<dbReference type="Pfam" id="PF00106">
    <property type="entry name" value="adh_short"/>
    <property type="match status" value="1"/>
</dbReference>
<proteinExistence type="inferred from homology"/>
<dbReference type="PANTHER" id="PTHR43157:SF31">
    <property type="entry name" value="PHOSPHATIDYLINOSITOL-GLYCAN BIOSYNTHESIS CLASS F PROTEIN"/>
    <property type="match status" value="1"/>
</dbReference>
<dbReference type="PANTHER" id="PTHR43157">
    <property type="entry name" value="PHOSPHATIDYLINOSITOL-GLYCAN BIOSYNTHESIS CLASS F PROTEIN-RELATED"/>
    <property type="match status" value="1"/>
</dbReference>
<comment type="similarity">
    <text evidence="2">Belongs to the short-chain dehydrogenases/reductases (SDR) family.</text>
</comment>
<dbReference type="InterPro" id="IPR036291">
    <property type="entry name" value="NAD(P)-bd_dom_sf"/>
</dbReference>
<dbReference type="PRINTS" id="PR00080">
    <property type="entry name" value="SDRFAMILY"/>
</dbReference>
<keyword evidence="1" id="KW-0560">Oxidoreductase</keyword>
<dbReference type="EMBL" id="MU006568">
    <property type="protein sequence ID" value="KAF2748600.1"/>
    <property type="molecule type" value="Genomic_DNA"/>
</dbReference>
<dbReference type="GO" id="GO:0016491">
    <property type="term" value="F:oxidoreductase activity"/>
    <property type="evidence" value="ECO:0007669"/>
    <property type="project" value="UniProtKB-KW"/>
</dbReference>
<protein>
    <submittedName>
        <fullName evidence="3">NAD(P)-binding protein</fullName>
    </submittedName>
</protein>
<organism evidence="3 4">
    <name type="scientific">Sporormia fimetaria CBS 119925</name>
    <dbReference type="NCBI Taxonomy" id="1340428"/>
    <lineage>
        <taxon>Eukaryota</taxon>
        <taxon>Fungi</taxon>
        <taxon>Dikarya</taxon>
        <taxon>Ascomycota</taxon>
        <taxon>Pezizomycotina</taxon>
        <taxon>Dothideomycetes</taxon>
        <taxon>Pleosporomycetidae</taxon>
        <taxon>Pleosporales</taxon>
        <taxon>Sporormiaceae</taxon>
        <taxon>Sporormia</taxon>
    </lineage>
</organism>
<dbReference type="InterPro" id="IPR002347">
    <property type="entry name" value="SDR_fam"/>
</dbReference>
<gene>
    <name evidence="3" type="ORF">M011DRAFT_440918</name>
</gene>
<dbReference type="Gene3D" id="3.40.50.720">
    <property type="entry name" value="NAD(P)-binding Rossmann-like Domain"/>
    <property type="match status" value="1"/>
</dbReference>
<dbReference type="SUPFAM" id="SSF51735">
    <property type="entry name" value="NAD(P)-binding Rossmann-fold domains"/>
    <property type="match status" value="1"/>
</dbReference>
<sequence length="344" mass="37541">MPPTRPEWNQETGGLEVAKAFNERVKGKTVLITGVSPESIGSSTAIAIASQGPKLLILASRTQTKLEEVRDTIKNAFPDVSVRTVLLDLMSQEAIRKAATEIAQLTDKLDILINNAGAMTSTLQHAVGFIEAQFATNHIGHFLLTILLLPQLREAARSNPPGATRVVNLTSLGHRLSPIRFSDYNFSGNPIPDEEKPPADMPEMFKGKEGEVYNGYVAYAQSKTANILFSVELTRRLEKDGIVSYAVHPGSIWTALSRDLDADGEAAMRKTSPFWKNHDQGAATTMVAALDPNLDKPEGVLLHNCQYWNPAPHATDPETAMRLWALSGKLAGWSIRLHTAVADK</sequence>
<keyword evidence="4" id="KW-1185">Reference proteome</keyword>
<dbReference type="Proteomes" id="UP000799440">
    <property type="component" value="Unassembled WGS sequence"/>
</dbReference>